<keyword evidence="2" id="KW-1185">Reference proteome</keyword>
<dbReference type="RefSeq" id="XP_033650590.1">
    <property type="nucleotide sequence ID" value="XM_033793621.1"/>
</dbReference>
<dbReference type="Proteomes" id="UP000800097">
    <property type="component" value="Unassembled WGS sequence"/>
</dbReference>
<protein>
    <submittedName>
        <fullName evidence="1">Uncharacterized protein</fullName>
    </submittedName>
</protein>
<dbReference type="AlphaFoldDB" id="A0A6A6J8Z6"/>
<evidence type="ECO:0000313" key="2">
    <source>
        <dbReference type="Proteomes" id="UP000800097"/>
    </source>
</evidence>
<sequence length="171" mass="19185">MSLWLRLLEESLAGELLLRNLPRRFRLLGWKHQRHPKNVSYDVEDVSLCCGRKEPFGKASIDHTAMNTTPAQGQATSRLGFCYQRIQANPQPLERLGLNMYYCIYTSTSTKSKHHPATTMQPTVSTIPSPNQSPFAYAMGNQLPPVYAMQGLCMPRCPSFNPARNGLAKSS</sequence>
<evidence type="ECO:0000313" key="1">
    <source>
        <dbReference type="EMBL" id="KAF2273051.1"/>
    </source>
</evidence>
<accession>A0A6A6J8Z6</accession>
<reference evidence="1" key="1">
    <citation type="journal article" date="2020" name="Stud. Mycol.">
        <title>101 Dothideomycetes genomes: a test case for predicting lifestyles and emergence of pathogens.</title>
        <authorList>
            <person name="Haridas S."/>
            <person name="Albert R."/>
            <person name="Binder M."/>
            <person name="Bloem J."/>
            <person name="Labutti K."/>
            <person name="Salamov A."/>
            <person name="Andreopoulos B."/>
            <person name="Baker S."/>
            <person name="Barry K."/>
            <person name="Bills G."/>
            <person name="Bluhm B."/>
            <person name="Cannon C."/>
            <person name="Castanera R."/>
            <person name="Culley D."/>
            <person name="Daum C."/>
            <person name="Ezra D."/>
            <person name="Gonzalez J."/>
            <person name="Henrissat B."/>
            <person name="Kuo A."/>
            <person name="Liang C."/>
            <person name="Lipzen A."/>
            <person name="Lutzoni F."/>
            <person name="Magnuson J."/>
            <person name="Mondo S."/>
            <person name="Nolan M."/>
            <person name="Ohm R."/>
            <person name="Pangilinan J."/>
            <person name="Park H.-J."/>
            <person name="Ramirez L."/>
            <person name="Alfaro M."/>
            <person name="Sun H."/>
            <person name="Tritt A."/>
            <person name="Yoshinaga Y."/>
            <person name="Zwiers L.-H."/>
            <person name="Turgeon B."/>
            <person name="Goodwin S."/>
            <person name="Spatafora J."/>
            <person name="Crous P."/>
            <person name="Grigoriev I."/>
        </authorList>
    </citation>
    <scope>NUCLEOTIDE SEQUENCE</scope>
    <source>
        <strain evidence="1">CBS 379.55</strain>
    </source>
</reference>
<organism evidence="1 2">
    <name type="scientific">Westerdykella ornata</name>
    <dbReference type="NCBI Taxonomy" id="318751"/>
    <lineage>
        <taxon>Eukaryota</taxon>
        <taxon>Fungi</taxon>
        <taxon>Dikarya</taxon>
        <taxon>Ascomycota</taxon>
        <taxon>Pezizomycotina</taxon>
        <taxon>Dothideomycetes</taxon>
        <taxon>Pleosporomycetidae</taxon>
        <taxon>Pleosporales</taxon>
        <taxon>Sporormiaceae</taxon>
        <taxon>Westerdykella</taxon>
    </lineage>
</organism>
<gene>
    <name evidence="1" type="ORF">EI97DRAFT_193440</name>
</gene>
<proteinExistence type="predicted"/>
<dbReference type="EMBL" id="ML986514">
    <property type="protein sequence ID" value="KAF2273051.1"/>
    <property type="molecule type" value="Genomic_DNA"/>
</dbReference>
<name>A0A6A6J8Z6_WESOR</name>
<dbReference type="GeneID" id="54546796"/>